<evidence type="ECO:0000313" key="2">
    <source>
        <dbReference type="EMBL" id="CDM27972.1"/>
    </source>
</evidence>
<gene>
    <name evidence="2" type="ORF">PROQFM164_S01g001783</name>
</gene>
<keyword evidence="1" id="KW-0812">Transmembrane</keyword>
<feature type="transmembrane region" description="Helical" evidence="1">
    <location>
        <begin position="12"/>
        <end position="33"/>
    </location>
</feature>
<keyword evidence="3" id="KW-1185">Reference proteome</keyword>
<keyword evidence="1" id="KW-1133">Transmembrane helix</keyword>
<accession>W6QEF7</accession>
<organism evidence="2 3">
    <name type="scientific">Penicillium roqueforti (strain FM164)</name>
    <dbReference type="NCBI Taxonomy" id="1365484"/>
    <lineage>
        <taxon>Eukaryota</taxon>
        <taxon>Fungi</taxon>
        <taxon>Dikarya</taxon>
        <taxon>Ascomycota</taxon>
        <taxon>Pezizomycotina</taxon>
        <taxon>Eurotiomycetes</taxon>
        <taxon>Eurotiomycetidae</taxon>
        <taxon>Eurotiales</taxon>
        <taxon>Aspergillaceae</taxon>
        <taxon>Penicillium</taxon>
    </lineage>
</organism>
<dbReference type="OrthoDB" id="4653208at2759"/>
<dbReference type="Proteomes" id="UP000030686">
    <property type="component" value="Unassembled WGS sequence"/>
</dbReference>
<sequence>MPYTNSSGTRVQLSFAVEFTNTLFTMTVIAWVVDKEAIPNFRSGMILGQRDCIDAIQYRSIPRSILEARGESVDEKFWGDLILESYVDFDGSLKEIV</sequence>
<dbReference type="STRING" id="1365484.W6QEF7"/>
<keyword evidence="1" id="KW-0472">Membrane</keyword>
<evidence type="ECO:0000256" key="1">
    <source>
        <dbReference type="SAM" id="Phobius"/>
    </source>
</evidence>
<protein>
    <submittedName>
        <fullName evidence="2">Genomic scaffold, ProqFM164S01</fullName>
    </submittedName>
</protein>
<name>W6QEF7_PENRF</name>
<dbReference type="EMBL" id="HG792015">
    <property type="protein sequence ID" value="CDM27972.1"/>
    <property type="molecule type" value="Genomic_DNA"/>
</dbReference>
<proteinExistence type="predicted"/>
<dbReference type="AlphaFoldDB" id="W6QEF7"/>
<evidence type="ECO:0000313" key="3">
    <source>
        <dbReference type="Proteomes" id="UP000030686"/>
    </source>
</evidence>
<reference evidence="2" key="1">
    <citation type="journal article" date="2014" name="Nat. Commun.">
        <title>Multiple recent horizontal transfers of a large genomic region in cheese making fungi.</title>
        <authorList>
            <person name="Cheeseman K."/>
            <person name="Ropars J."/>
            <person name="Renault P."/>
            <person name="Dupont J."/>
            <person name="Gouzy J."/>
            <person name="Branca A."/>
            <person name="Abraham A.L."/>
            <person name="Ceppi M."/>
            <person name="Conseiller E."/>
            <person name="Debuchy R."/>
            <person name="Malagnac F."/>
            <person name="Goarin A."/>
            <person name="Silar P."/>
            <person name="Lacoste S."/>
            <person name="Sallet E."/>
            <person name="Bensimon A."/>
            <person name="Giraud T."/>
            <person name="Brygoo Y."/>
        </authorList>
    </citation>
    <scope>NUCLEOTIDE SEQUENCE [LARGE SCALE GENOMIC DNA]</scope>
    <source>
        <strain evidence="2">FM164</strain>
    </source>
</reference>